<comment type="caution">
    <text evidence="11">The sequence shown here is derived from an EMBL/GenBank/DDBJ whole genome shotgun (WGS) entry which is preliminary data.</text>
</comment>
<dbReference type="InterPro" id="IPR000172">
    <property type="entry name" value="GMC_OxRdtase_N"/>
</dbReference>
<sequence length="348" mass="38394">MIKLAPTLLRHNLHVLTGQMVGRVLFDNSGLKAIGVNFGTNKAVNFHVYAGQEVLLAAGSAISPLILEYSGIGMKSILDRAGIEQRLELPVGINMQDQTTTSVKSRANVSGQGQAVYFANFTETFGDYSTQAIELLNTKLEQWAEETVARGGFHNATALMIQYENYRDWLLNEDVAFVELFMDTEGNINFDIWDLIPFTRGSTHVLSADPYLLQYANDPQFFLNELDLLGQAAATKLARNLSSAGVMQEYFDGETVPGYDLDQDASLDQWVTYIQDNFRPNYHAIGTCSMMTRELGGVVDATAKVYGTQGLRVIDGSIPPTQVSAHVMNVFYAMALKITEAVLADYQS</sequence>
<dbReference type="InterPro" id="IPR012132">
    <property type="entry name" value="GMC_OxRdtase"/>
</dbReference>
<dbReference type="SUPFAM" id="SSF51905">
    <property type="entry name" value="FAD/NAD(P)-binding domain"/>
    <property type="match status" value="1"/>
</dbReference>
<dbReference type="Gene3D" id="3.50.50.60">
    <property type="entry name" value="FAD/NAD(P)-binding domain"/>
    <property type="match status" value="1"/>
</dbReference>
<evidence type="ECO:0000313" key="12">
    <source>
        <dbReference type="Proteomes" id="UP001220324"/>
    </source>
</evidence>
<keyword evidence="7" id="KW-0285">Flavoprotein</keyword>
<evidence type="ECO:0000256" key="3">
    <source>
        <dbReference type="ARBA" id="ARBA00004496"/>
    </source>
</evidence>
<protein>
    <recommendedName>
        <fullName evidence="10">Glucose-methanol-choline oxidoreductase N-terminal domain-containing protein</fullName>
    </recommendedName>
</protein>
<organism evidence="11 12">
    <name type="scientific">Penicillium frequentans</name>
    <dbReference type="NCBI Taxonomy" id="3151616"/>
    <lineage>
        <taxon>Eukaryota</taxon>
        <taxon>Fungi</taxon>
        <taxon>Dikarya</taxon>
        <taxon>Ascomycota</taxon>
        <taxon>Pezizomycotina</taxon>
        <taxon>Eurotiomycetes</taxon>
        <taxon>Eurotiomycetidae</taxon>
        <taxon>Eurotiales</taxon>
        <taxon>Aspergillaceae</taxon>
        <taxon>Penicillium</taxon>
    </lineage>
</organism>
<dbReference type="InterPro" id="IPR036188">
    <property type="entry name" value="FAD/NAD-bd_sf"/>
</dbReference>
<keyword evidence="5" id="KW-0963">Cytoplasm</keyword>
<evidence type="ECO:0000256" key="7">
    <source>
        <dbReference type="ARBA" id="ARBA00022630"/>
    </source>
</evidence>
<dbReference type="PANTHER" id="PTHR11552:SF201">
    <property type="entry name" value="GLUCOSE-METHANOL-CHOLINE OXIDOREDUCTASE N-TERMINAL DOMAIN-CONTAINING PROTEIN"/>
    <property type="match status" value="1"/>
</dbReference>
<dbReference type="InterPro" id="IPR007867">
    <property type="entry name" value="GMC_OxRtase_C"/>
</dbReference>
<dbReference type="GO" id="GO:0016614">
    <property type="term" value="F:oxidoreductase activity, acting on CH-OH group of donors"/>
    <property type="evidence" value="ECO:0007669"/>
    <property type="project" value="InterPro"/>
</dbReference>
<evidence type="ECO:0000259" key="10">
    <source>
        <dbReference type="PROSITE" id="PS00624"/>
    </source>
</evidence>
<dbReference type="EMBL" id="JAQIZZ010000002">
    <property type="protein sequence ID" value="KAJ5552777.1"/>
    <property type="molecule type" value="Genomic_DNA"/>
</dbReference>
<evidence type="ECO:0000256" key="9">
    <source>
        <dbReference type="ARBA" id="ARBA00023002"/>
    </source>
</evidence>
<keyword evidence="9" id="KW-0560">Oxidoreductase</keyword>
<dbReference type="SUPFAM" id="SSF54373">
    <property type="entry name" value="FAD-linked reductases, C-terminal domain"/>
    <property type="match status" value="1"/>
</dbReference>
<dbReference type="Proteomes" id="UP001220324">
    <property type="component" value="Unassembled WGS sequence"/>
</dbReference>
<dbReference type="PANTHER" id="PTHR11552">
    <property type="entry name" value="GLUCOSE-METHANOL-CHOLINE GMC OXIDOREDUCTASE"/>
    <property type="match status" value="1"/>
</dbReference>
<evidence type="ECO:0000256" key="1">
    <source>
        <dbReference type="ARBA" id="ARBA00001974"/>
    </source>
</evidence>
<evidence type="ECO:0000313" key="11">
    <source>
        <dbReference type="EMBL" id="KAJ5552777.1"/>
    </source>
</evidence>
<comment type="cofactor">
    <cofactor evidence="1">
        <name>FAD</name>
        <dbReference type="ChEBI" id="CHEBI:57692"/>
    </cofactor>
</comment>
<evidence type="ECO:0000256" key="2">
    <source>
        <dbReference type="ARBA" id="ARBA00004191"/>
    </source>
</evidence>
<dbReference type="Pfam" id="PF00732">
    <property type="entry name" value="GMC_oxred_N"/>
    <property type="match status" value="1"/>
</dbReference>
<dbReference type="AlphaFoldDB" id="A0AAD6GHR7"/>
<evidence type="ECO:0000256" key="4">
    <source>
        <dbReference type="ARBA" id="ARBA00010790"/>
    </source>
</evidence>
<keyword evidence="8" id="KW-0274">FAD</keyword>
<keyword evidence="6" id="KW-0134">Cell wall</keyword>
<reference evidence="11 12" key="1">
    <citation type="journal article" date="2023" name="IMA Fungus">
        <title>Comparative genomic study of the Penicillium genus elucidates a diverse pangenome and 15 lateral gene transfer events.</title>
        <authorList>
            <person name="Petersen C."/>
            <person name="Sorensen T."/>
            <person name="Nielsen M.R."/>
            <person name="Sondergaard T.E."/>
            <person name="Sorensen J.L."/>
            <person name="Fitzpatrick D.A."/>
            <person name="Frisvad J.C."/>
            <person name="Nielsen K.L."/>
        </authorList>
    </citation>
    <scope>NUCLEOTIDE SEQUENCE [LARGE SCALE GENOMIC DNA]</scope>
    <source>
        <strain evidence="11 12">IBT 35679</strain>
    </source>
</reference>
<keyword evidence="6" id="KW-0964">Secreted</keyword>
<dbReference type="GO" id="GO:0005737">
    <property type="term" value="C:cytoplasm"/>
    <property type="evidence" value="ECO:0007669"/>
    <property type="project" value="UniProtKB-SubCell"/>
</dbReference>
<evidence type="ECO:0000256" key="8">
    <source>
        <dbReference type="ARBA" id="ARBA00022827"/>
    </source>
</evidence>
<dbReference type="Pfam" id="PF05199">
    <property type="entry name" value="GMC_oxred_C"/>
    <property type="match status" value="1"/>
</dbReference>
<gene>
    <name evidence="11" type="ORF">N7494_002155</name>
</gene>
<comment type="similarity">
    <text evidence="4">Belongs to the GMC oxidoreductase family.</text>
</comment>
<name>A0AAD6GHR7_9EURO</name>
<keyword evidence="12" id="KW-1185">Reference proteome</keyword>
<dbReference type="PROSITE" id="PS00624">
    <property type="entry name" value="GMC_OXRED_2"/>
    <property type="match status" value="1"/>
</dbReference>
<proteinExistence type="inferred from homology"/>
<comment type="subcellular location">
    <subcellularLocation>
        <location evidence="3">Cytoplasm</location>
    </subcellularLocation>
    <subcellularLocation>
        <location evidence="2">Secreted</location>
        <location evidence="2">Cell wall</location>
    </subcellularLocation>
</comment>
<dbReference type="Gene3D" id="3.30.560.10">
    <property type="entry name" value="Glucose Oxidase, domain 3"/>
    <property type="match status" value="1"/>
</dbReference>
<dbReference type="GO" id="GO:0050660">
    <property type="term" value="F:flavin adenine dinucleotide binding"/>
    <property type="evidence" value="ECO:0007669"/>
    <property type="project" value="InterPro"/>
</dbReference>
<accession>A0AAD6GHR7</accession>
<evidence type="ECO:0000256" key="5">
    <source>
        <dbReference type="ARBA" id="ARBA00022490"/>
    </source>
</evidence>
<evidence type="ECO:0000256" key="6">
    <source>
        <dbReference type="ARBA" id="ARBA00022512"/>
    </source>
</evidence>
<feature type="domain" description="Glucose-methanol-choline oxidoreductase N-terminal" evidence="10">
    <location>
        <begin position="59"/>
        <end position="73"/>
    </location>
</feature>